<evidence type="ECO:0000256" key="4">
    <source>
        <dbReference type="ARBA" id="ARBA00022553"/>
    </source>
</evidence>
<feature type="transmembrane region" description="Helical" evidence="12">
    <location>
        <begin position="166"/>
        <end position="189"/>
    </location>
</feature>
<dbReference type="Gene3D" id="1.10.287.130">
    <property type="match status" value="1"/>
</dbReference>
<dbReference type="EC" id="2.7.13.3" evidence="3"/>
<keyword evidence="4" id="KW-0597">Phosphoprotein</keyword>
<dbReference type="PROSITE" id="PS50109">
    <property type="entry name" value="HIS_KIN"/>
    <property type="match status" value="1"/>
</dbReference>
<dbReference type="CDD" id="cd00075">
    <property type="entry name" value="HATPase"/>
    <property type="match status" value="1"/>
</dbReference>
<feature type="domain" description="Histidine kinase" evidence="13">
    <location>
        <begin position="267"/>
        <end position="493"/>
    </location>
</feature>
<evidence type="ECO:0000256" key="10">
    <source>
        <dbReference type="ARBA" id="ARBA00023136"/>
    </source>
</evidence>
<dbReference type="GO" id="GO:0000155">
    <property type="term" value="F:phosphorelay sensor kinase activity"/>
    <property type="evidence" value="ECO:0007669"/>
    <property type="project" value="InterPro"/>
</dbReference>
<comment type="subcellular location">
    <subcellularLocation>
        <location evidence="2">Cell membrane</location>
    </subcellularLocation>
</comment>
<comment type="caution">
    <text evidence="15">The sequence shown here is derived from an EMBL/GenBank/DDBJ whole genome shotgun (WGS) entry which is preliminary data.</text>
</comment>
<dbReference type="CDD" id="cd00082">
    <property type="entry name" value="HisKA"/>
    <property type="match status" value="1"/>
</dbReference>
<evidence type="ECO:0000256" key="12">
    <source>
        <dbReference type="SAM" id="Phobius"/>
    </source>
</evidence>
<keyword evidence="5 15" id="KW-0808">Transferase</keyword>
<keyword evidence="7 15" id="KW-0418">Kinase</keyword>
<keyword evidence="10 12" id="KW-0472">Membrane</keyword>
<dbReference type="PANTHER" id="PTHR45436">
    <property type="entry name" value="SENSOR HISTIDINE KINASE YKOH"/>
    <property type="match status" value="1"/>
</dbReference>
<dbReference type="SMART" id="SM00388">
    <property type="entry name" value="HisKA"/>
    <property type="match status" value="1"/>
</dbReference>
<dbReference type="InterPro" id="IPR003661">
    <property type="entry name" value="HisK_dim/P_dom"/>
</dbReference>
<dbReference type="PROSITE" id="PS50885">
    <property type="entry name" value="HAMP"/>
    <property type="match status" value="1"/>
</dbReference>
<accession>A0AAW3T806</accession>
<dbReference type="GO" id="GO:0005886">
    <property type="term" value="C:plasma membrane"/>
    <property type="evidence" value="ECO:0007669"/>
    <property type="project" value="UniProtKB-SubCell"/>
</dbReference>
<dbReference type="AlphaFoldDB" id="A0AAW3T806"/>
<dbReference type="InterPro" id="IPR005467">
    <property type="entry name" value="His_kinase_dom"/>
</dbReference>
<feature type="domain" description="HAMP" evidence="14">
    <location>
        <begin position="190"/>
        <end position="252"/>
    </location>
</feature>
<gene>
    <name evidence="15" type="ORF">FHW23_002115</name>
</gene>
<dbReference type="InterPro" id="IPR036890">
    <property type="entry name" value="HATPase_C_sf"/>
</dbReference>
<evidence type="ECO:0000256" key="8">
    <source>
        <dbReference type="ARBA" id="ARBA00022989"/>
    </source>
</evidence>
<evidence type="ECO:0000256" key="11">
    <source>
        <dbReference type="SAM" id="MobiDB-lite"/>
    </source>
</evidence>
<dbReference type="PRINTS" id="PR00344">
    <property type="entry name" value="BCTRLSENSOR"/>
</dbReference>
<name>A0AAW3T806_9MICO</name>
<evidence type="ECO:0000256" key="2">
    <source>
        <dbReference type="ARBA" id="ARBA00004236"/>
    </source>
</evidence>
<dbReference type="PANTHER" id="PTHR45436:SF5">
    <property type="entry name" value="SENSOR HISTIDINE KINASE TRCS"/>
    <property type="match status" value="1"/>
</dbReference>
<dbReference type="Pfam" id="PF02518">
    <property type="entry name" value="HATPase_c"/>
    <property type="match status" value="1"/>
</dbReference>
<evidence type="ECO:0000313" key="16">
    <source>
        <dbReference type="Proteomes" id="UP000590225"/>
    </source>
</evidence>
<dbReference type="InterPro" id="IPR036097">
    <property type="entry name" value="HisK_dim/P_sf"/>
</dbReference>
<dbReference type="SMART" id="SM00387">
    <property type="entry name" value="HATPase_c"/>
    <property type="match status" value="1"/>
</dbReference>
<feature type="region of interest" description="Disordered" evidence="11">
    <location>
        <begin position="48"/>
        <end position="75"/>
    </location>
</feature>
<evidence type="ECO:0000259" key="14">
    <source>
        <dbReference type="PROSITE" id="PS50885"/>
    </source>
</evidence>
<keyword evidence="9" id="KW-0902">Two-component regulatory system</keyword>
<dbReference type="Gene3D" id="6.10.340.10">
    <property type="match status" value="1"/>
</dbReference>
<dbReference type="InterPro" id="IPR003594">
    <property type="entry name" value="HATPase_dom"/>
</dbReference>
<evidence type="ECO:0000256" key="9">
    <source>
        <dbReference type="ARBA" id="ARBA00023012"/>
    </source>
</evidence>
<reference evidence="15 16" key="1">
    <citation type="submission" date="2020-07" db="EMBL/GenBank/DDBJ databases">
        <title>Above-ground endophytic microbial communities from plants in different locations in the United States.</title>
        <authorList>
            <person name="Frank C."/>
        </authorList>
    </citation>
    <scope>NUCLEOTIDE SEQUENCE [LARGE SCALE GENOMIC DNA]</scope>
    <source>
        <strain evidence="15 16">WPL5_2</strain>
    </source>
</reference>
<comment type="catalytic activity">
    <reaction evidence="1">
        <text>ATP + protein L-histidine = ADP + protein N-phospho-L-histidine.</text>
        <dbReference type="EC" id="2.7.13.3"/>
    </reaction>
</comment>
<dbReference type="Gene3D" id="3.30.565.10">
    <property type="entry name" value="Histidine kinase-like ATPase, C-terminal domain"/>
    <property type="match status" value="1"/>
</dbReference>
<evidence type="ECO:0000256" key="5">
    <source>
        <dbReference type="ARBA" id="ARBA00022679"/>
    </source>
</evidence>
<keyword evidence="8 12" id="KW-1133">Transmembrane helix</keyword>
<protein>
    <recommendedName>
        <fullName evidence="3">histidine kinase</fullName>
        <ecNumber evidence="3">2.7.13.3</ecNumber>
    </recommendedName>
</protein>
<dbReference type="RefSeq" id="WP_182516128.1">
    <property type="nucleotide sequence ID" value="NZ_JACGXP010000003.1"/>
</dbReference>
<evidence type="ECO:0000313" key="15">
    <source>
        <dbReference type="EMBL" id="MBA8990850.1"/>
    </source>
</evidence>
<evidence type="ECO:0000256" key="6">
    <source>
        <dbReference type="ARBA" id="ARBA00022692"/>
    </source>
</evidence>
<dbReference type="Proteomes" id="UP000590225">
    <property type="component" value="Unassembled WGS sequence"/>
</dbReference>
<dbReference type="InterPro" id="IPR003660">
    <property type="entry name" value="HAMP_dom"/>
</dbReference>
<keyword evidence="6 12" id="KW-0812">Transmembrane</keyword>
<dbReference type="EMBL" id="JACGXP010000003">
    <property type="protein sequence ID" value="MBA8990850.1"/>
    <property type="molecule type" value="Genomic_DNA"/>
</dbReference>
<sequence>MPSLRWRIVAAVALLLVATNVVVGAVTVVAFRGYLVGRLDAELATAANRTVGGPDGERPPPTSGTGSGSDPDNAFIGAPGQSAGTVVAIFRDGKAVLGGYTDDEGQQHGLTSAQEKTLAAVGSDGEPVAVDLGKLDSYRAQAIGDDGDVFVTALPLGDLDAAIARLLLVIGVVTVLGLLVAAWALTLLVRRSLRPLERVASVASDVTALDLERGDPAIPVRVAPADLSANREVEQVGTALNRLLGHVARALTVRRDAEAGMRTFIADASHELRTPIATVRAYAELTASSSDVDAIHRNVDRIGREAVRMGDLVEELLLLARLDAASTASAGSAPAVVEPVDLTSLVVEATMDARATAPGHRWTLQVMDDHPLVVAGDVAQLRRVVTNLLANARTHTPAGTTVVVSLQRVAASGSGPGVVRFVVANDGPPIPSDALPTLFDRFTRGEASRSRENGTSGLGLAIVRAVVTAHGGLVRVSSEPGRTAFTVDLPGGAGS</sequence>
<evidence type="ECO:0000256" key="3">
    <source>
        <dbReference type="ARBA" id="ARBA00012438"/>
    </source>
</evidence>
<organism evidence="15 16">
    <name type="scientific">Curtobacterium pusillum</name>
    <dbReference type="NCBI Taxonomy" id="69373"/>
    <lineage>
        <taxon>Bacteria</taxon>
        <taxon>Bacillati</taxon>
        <taxon>Actinomycetota</taxon>
        <taxon>Actinomycetes</taxon>
        <taxon>Micrococcales</taxon>
        <taxon>Microbacteriaceae</taxon>
        <taxon>Curtobacterium</taxon>
    </lineage>
</organism>
<dbReference type="SUPFAM" id="SSF55874">
    <property type="entry name" value="ATPase domain of HSP90 chaperone/DNA topoisomerase II/histidine kinase"/>
    <property type="match status" value="1"/>
</dbReference>
<evidence type="ECO:0000259" key="13">
    <source>
        <dbReference type="PROSITE" id="PS50109"/>
    </source>
</evidence>
<proteinExistence type="predicted"/>
<dbReference type="InterPro" id="IPR050428">
    <property type="entry name" value="TCS_sensor_his_kinase"/>
</dbReference>
<dbReference type="InterPro" id="IPR004358">
    <property type="entry name" value="Sig_transdc_His_kin-like_C"/>
</dbReference>
<dbReference type="FunFam" id="1.10.287.130:FF:000001">
    <property type="entry name" value="Two-component sensor histidine kinase"/>
    <property type="match status" value="1"/>
</dbReference>
<evidence type="ECO:0000256" key="7">
    <source>
        <dbReference type="ARBA" id="ARBA00022777"/>
    </source>
</evidence>
<evidence type="ECO:0000256" key="1">
    <source>
        <dbReference type="ARBA" id="ARBA00000085"/>
    </source>
</evidence>
<dbReference type="SUPFAM" id="SSF47384">
    <property type="entry name" value="Homodimeric domain of signal transducing histidine kinase"/>
    <property type="match status" value="1"/>
</dbReference>
<dbReference type="Pfam" id="PF00512">
    <property type="entry name" value="HisKA"/>
    <property type="match status" value="1"/>
</dbReference>